<dbReference type="Pfam" id="PF12833">
    <property type="entry name" value="HTH_18"/>
    <property type="match status" value="1"/>
</dbReference>
<evidence type="ECO:0000256" key="3">
    <source>
        <dbReference type="ARBA" id="ARBA00023163"/>
    </source>
</evidence>
<dbReference type="PANTHER" id="PTHR46796:SF6">
    <property type="entry name" value="ARAC SUBFAMILY"/>
    <property type="match status" value="1"/>
</dbReference>
<keyword evidence="6" id="KW-1185">Reference proteome</keyword>
<dbReference type="PANTHER" id="PTHR46796">
    <property type="entry name" value="HTH-TYPE TRANSCRIPTIONAL ACTIVATOR RHAS-RELATED"/>
    <property type="match status" value="1"/>
</dbReference>
<dbReference type="InterPro" id="IPR018062">
    <property type="entry name" value="HTH_AraC-typ_CS"/>
</dbReference>
<keyword evidence="2" id="KW-0238">DNA-binding</keyword>
<dbReference type="GO" id="GO:0043565">
    <property type="term" value="F:sequence-specific DNA binding"/>
    <property type="evidence" value="ECO:0007669"/>
    <property type="project" value="InterPro"/>
</dbReference>
<dbReference type="PRINTS" id="PR00032">
    <property type="entry name" value="HTHARAC"/>
</dbReference>
<dbReference type="InterPro" id="IPR050204">
    <property type="entry name" value="AraC_XylS_family_regulators"/>
</dbReference>
<dbReference type="SUPFAM" id="SSF46689">
    <property type="entry name" value="Homeodomain-like"/>
    <property type="match status" value="2"/>
</dbReference>
<dbReference type="InterPro" id="IPR020449">
    <property type="entry name" value="Tscrpt_reg_AraC-type_HTH"/>
</dbReference>
<accession>A0A402A8F4</accession>
<dbReference type="PROSITE" id="PS01124">
    <property type="entry name" value="HTH_ARAC_FAMILY_2"/>
    <property type="match status" value="1"/>
</dbReference>
<dbReference type="EMBL" id="BIFR01000002">
    <property type="protein sequence ID" value="GCE15430.1"/>
    <property type="molecule type" value="Genomic_DNA"/>
</dbReference>
<dbReference type="InterPro" id="IPR018060">
    <property type="entry name" value="HTH_AraC"/>
</dbReference>
<evidence type="ECO:0000256" key="1">
    <source>
        <dbReference type="ARBA" id="ARBA00023015"/>
    </source>
</evidence>
<dbReference type="Gene3D" id="1.10.10.60">
    <property type="entry name" value="Homeodomain-like"/>
    <property type="match status" value="2"/>
</dbReference>
<evidence type="ECO:0000259" key="4">
    <source>
        <dbReference type="PROSITE" id="PS01124"/>
    </source>
</evidence>
<dbReference type="PROSITE" id="PS00041">
    <property type="entry name" value="HTH_ARAC_FAMILY_1"/>
    <property type="match status" value="1"/>
</dbReference>
<evidence type="ECO:0000313" key="6">
    <source>
        <dbReference type="Proteomes" id="UP000287352"/>
    </source>
</evidence>
<proteinExistence type="predicted"/>
<keyword evidence="1" id="KW-0805">Transcription regulation</keyword>
<feature type="domain" description="HTH araC/xylS-type" evidence="4">
    <location>
        <begin position="207"/>
        <end position="305"/>
    </location>
</feature>
<dbReference type="SMART" id="SM00342">
    <property type="entry name" value="HTH_ARAC"/>
    <property type="match status" value="1"/>
</dbReference>
<reference evidence="6" key="1">
    <citation type="submission" date="2018-12" db="EMBL/GenBank/DDBJ databases">
        <title>Tengunoibacter tsumagoiensis gen. nov., sp. nov., Dictyobacter kobayashii sp. nov., D. alpinus sp. nov., and D. joshuensis sp. nov. and description of Dictyobacteraceae fam. nov. within the order Ktedonobacterales isolated from Tengu-no-mugimeshi.</title>
        <authorList>
            <person name="Wang C.M."/>
            <person name="Zheng Y."/>
            <person name="Sakai Y."/>
            <person name="Toyoda A."/>
            <person name="Minakuchi Y."/>
            <person name="Abe K."/>
            <person name="Yokota A."/>
            <person name="Yabe S."/>
        </authorList>
    </citation>
    <scope>NUCLEOTIDE SEQUENCE [LARGE SCALE GENOMIC DNA]</scope>
    <source>
        <strain evidence="6">Uno3</strain>
    </source>
</reference>
<protein>
    <submittedName>
        <fullName evidence="5">AraC family transcriptional regulator</fullName>
    </submittedName>
</protein>
<sequence length="313" mass="35476">MPEKSGVSHPLSTYSAEIFPISLSVQAGWESIQGQIYHAPAQVESALVPAIPDLSLVMVTHGGVFLEIRNTHGSGPWKALYTSVGDWFLIPGGMPYEFRWRDKDLSSGPLQILRLHLSTALVQRVSEQLADRDPAHVEFVERSGFRDPLLTQIGLALQQDLQSPVSQGKLYAETAAQMLAVHLFRYYLTIENSIEEPLQRLTRQQVKRVIEYILAHLDQNLSLEVLSQQLGFSVFHFARLFRQATGESPHRFVLLKRIEAAQHLLETTDRPLAQVALEMGFPNQSHFTQVFKKHIGLTPLQYRQDHQIKAHFE</sequence>
<name>A0A402A8F4_9CHLR</name>
<gene>
    <name evidence="5" type="ORF">KTT_52890</name>
</gene>
<dbReference type="GO" id="GO:0003700">
    <property type="term" value="F:DNA-binding transcription factor activity"/>
    <property type="evidence" value="ECO:0007669"/>
    <property type="project" value="InterPro"/>
</dbReference>
<dbReference type="RefSeq" id="WP_161975774.1">
    <property type="nucleotide sequence ID" value="NZ_BIFR01000002.1"/>
</dbReference>
<evidence type="ECO:0000256" key="2">
    <source>
        <dbReference type="ARBA" id="ARBA00023125"/>
    </source>
</evidence>
<dbReference type="Proteomes" id="UP000287352">
    <property type="component" value="Unassembled WGS sequence"/>
</dbReference>
<organism evidence="5 6">
    <name type="scientific">Tengunoibacter tsumagoiensis</name>
    <dbReference type="NCBI Taxonomy" id="2014871"/>
    <lineage>
        <taxon>Bacteria</taxon>
        <taxon>Bacillati</taxon>
        <taxon>Chloroflexota</taxon>
        <taxon>Ktedonobacteria</taxon>
        <taxon>Ktedonobacterales</taxon>
        <taxon>Dictyobacteraceae</taxon>
        <taxon>Tengunoibacter</taxon>
    </lineage>
</organism>
<keyword evidence="3" id="KW-0804">Transcription</keyword>
<evidence type="ECO:0000313" key="5">
    <source>
        <dbReference type="EMBL" id="GCE15430.1"/>
    </source>
</evidence>
<comment type="caution">
    <text evidence="5">The sequence shown here is derived from an EMBL/GenBank/DDBJ whole genome shotgun (WGS) entry which is preliminary data.</text>
</comment>
<dbReference type="InterPro" id="IPR009057">
    <property type="entry name" value="Homeodomain-like_sf"/>
</dbReference>
<dbReference type="AlphaFoldDB" id="A0A402A8F4"/>